<protein>
    <submittedName>
        <fullName evidence="1">Uncharacterized protein</fullName>
    </submittedName>
</protein>
<evidence type="ECO:0000313" key="1">
    <source>
        <dbReference type="EMBL" id="QXO19229.1"/>
    </source>
</evidence>
<accession>A0A975UET1</accession>
<name>A0A975UET1_9VIBR</name>
<evidence type="ECO:0000313" key="2">
    <source>
        <dbReference type="Proteomes" id="UP000694232"/>
    </source>
</evidence>
<reference evidence="1" key="1">
    <citation type="submission" date="2021-06" db="EMBL/GenBank/DDBJ databases">
        <title>Vibrio nov. sp., novel gut bacterium isolated from Yellow Sea oyster.</title>
        <authorList>
            <person name="Muhammad N."/>
            <person name="Nguyen T.H."/>
            <person name="Lee Y.-J."/>
            <person name="Ko J."/>
            <person name="Kim S.-G."/>
        </authorList>
    </citation>
    <scope>NUCLEOTIDE SEQUENCE</scope>
    <source>
        <strain evidence="1">OG9-811</strain>
    </source>
</reference>
<dbReference type="EMBL" id="CP076643">
    <property type="protein sequence ID" value="QXO19229.1"/>
    <property type="molecule type" value="Genomic_DNA"/>
</dbReference>
<dbReference type="AlphaFoldDB" id="A0A975UET1"/>
<gene>
    <name evidence="1" type="ORF">KNV97_13675</name>
</gene>
<dbReference type="RefSeq" id="WP_218563375.1">
    <property type="nucleotide sequence ID" value="NZ_CP076643.1"/>
</dbReference>
<keyword evidence="2" id="KW-1185">Reference proteome</keyword>
<sequence length="79" mass="9106">MKHKKIASLTIDADTIQVYEGRTATFEKCAVVYFAGPCSWGVTMNIKLEDLNRFTNDPVWQKRFIDIAKEKLGMEYESI</sequence>
<dbReference type="KEGG" id="vos:KNV97_13675"/>
<dbReference type="Proteomes" id="UP000694232">
    <property type="component" value="Chromosome 1"/>
</dbReference>
<organism evidence="1 2">
    <name type="scientific">Vibrio ostreae</name>
    <dbReference type="NCBI Taxonomy" id="2841925"/>
    <lineage>
        <taxon>Bacteria</taxon>
        <taxon>Pseudomonadati</taxon>
        <taxon>Pseudomonadota</taxon>
        <taxon>Gammaproteobacteria</taxon>
        <taxon>Vibrionales</taxon>
        <taxon>Vibrionaceae</taxon>
        <taxon>Vibrio</taxon>
    </lineage>
</organism>
<proteinExistence type="predicted"/>